<evidence type="ECO:0000256" key="1">
    <source>
        <dbReference type="SAM" id="Phobius"/>
    </source>
</evidence>
<feature type="transmembrane region" description="Helical" evidence="1">
    <location>
        <begin position="122"/>
        <end position="141"/>
    </location>
</feature>
<evidence type="ECO:0000313" key="3">
    <source>
        <dbReference type="Proteomes" id="UP000184184"/>
    </source>
</evidence>
<feature type="transmembrane region" description="Helical" evidence="1">
    <location>
        <begin position="147"/>
        <end position="167"/>
    </location>
</feature>
<gene>
    <name evidence="2" type="ORF">SAMN05216179_3320</name>
</gene>
<proteinExistence type="predicted"/>
<name>A0A1M7QKT8_9BACI</name>
<reference evidence="2 3" key="1">
    <citation type="submission" date="2016-11" db="EMBL/GenBank/DDBJ databases">
        <authorList>
            <person name="Jaros S."/>
            <person name="Januszkiewicz K."/>
            <person name="Wedrychowicz H."/>
        </authorList>
    </citation>
    <scope>NUCLEOTIDE SEQUENCE [LARGE SCALE GENOMIC DNA]</scope>
    <source>
        <strain evidence="2 3">CGMCC 1.10681</strain>
    </source>
</reference>
<feature type="transmembrane region" description="Helical" evidence="1">
    <location>
        <begin position="388"/>
        <end position="407"/>
    </location>
</feature>
<organism evidence="2 3">
    <name type="scientific">Gracilibacillus kekensis</name>
    <dbReference type="NCBI Taxonomy" id="1027249"/>
    <lineage>
        <taxon>Bacteria</taxon>
        <taxon>Bacillati</taxon>
        <taxon>Bacillota</taxon>
        <taxon>Bacilli</taxon>
        <taxon>Bacillales</taxon>
        <taxon>Bacillaceae</taxon>
        <taxon>Gracilibacillus</taxon>
    </lineage>
</organism>
<feature type="transmembrane region" description="Helical" evidence="1">
    <location>
        <begin position="323"/>
        <end position="341"/>
    </location>
</feature>
<dbReference type="STRING" id="1027249.SAMN05216179_3320"/>
<sequence length="472" mass="56113">MNDTIKMMRFIRKGRSRKKQKLYKLAFGVAFDWTTTIYTGFFLFMLFFILYDVLKQMEPFVLEYQKIVDPFLPLMLFGLVFGMLIQSFHLPGIKVTSAEWKLTSLPFQIHSIWRYQYFRAHCNRFVVISAIILFIFLITPLTNLFILKWYLLIMAVSLLTVLPQWFFFQIEGFRKLFIYLSGIFFLGIIRILFLYFDDTSIFLIVFILLLLFLNGWMWQRKLRGVNWGKVIEKSDEKEWNMFFINRMSRMDQVKKPRNQYFVQTLFQSKKARLPFPYLEPSILMRKLWLRSIRQEIEGLGNLAFAIIACIVILSLRGPLLQGIGISLSIFMFVQMMVSYFGEIFKDKLIHSLPWNMGTLTKSFWQIVKWLSIVVLVVITIVMVSVKGLSLLLLAQLAFVYVSLFFLLDRKVEERVQRLNQKWYTPKPFEQVMDIITYLSLAVCIYYPIVMIVLVVIIAYWIIKKHNFPLLID</sequence>
<accession>A0A1M7QKT8</accession>
<dbReference type="EMBL" id="FRCZ01000007">
    <property type="protein sequence ID" value="SHN31859.1"/>
    <property type="molecule type" value="Genomic_DNA"/>
</dbReference>
<evidence type="ECO:0000313" key="2">
    <source>
        <dbReference type="EMBL" id="SHN31859.1"/>
    </source>
</evidence>
<feature type="transmembrane region" description="Helical" evidence="1">
    <location>
        <begin position="21"/>
        <end position="51"/>
    </location>
</feature>
<dbReference type="Proteomes" id="UP000184184">
    <property type="component" value="Unassembled WGS sequence"/>
</dbReference>
<feature type="transmembrane region" description="Helical" evidence="1">
    <location>
        <begin position="299"/>
        <end position="317"/>
    </location>
</feature>
<keyword evidence="3" id="KW-1185">Reference proteome</keyword>
<feature type="transmembrane region" description="Helical" evidence="1">
    <location>
        <begin position="434"/>
        <end position="462"/>
    </location>
</feature>
<feature type="transmembrane region" description="Helical" evidence="1">
    <location>
        <begin position="71"/>
        <end position="91"/>
    </location>
</feature>
<feature type="transmembrane region" description="Helical" evidence="1">
    <location>
        <begin position="176"/>
        <end position="195"/>
    </location>
</feature>
<feature type="transmembrane region" description="Helical" evidence="1">
    <location>
        <begin position="201"/>
        <end position="218"/>
    </location>
</feature>
<feature type="transmembrane region" description="Helical" evidence="1">
    <location>
        <begin position="362"/>
        <end position="382"/>
    </location>
</feature>
<keyword evidence="1" id="KW-1133">Transmembrane helix</keyword>
<keyword evidence="1" id="KW-0472">Membrane</keyword>
<dbReference type="OrthoDB" id="2958038at2"/>
<keyword evidence="1" id="KW-0812">Transmembrane</keyword>
<protein>
    <recommendedName>
        <fullName evidence="4">ABC-2 type transport system permease protein</fullName>
    </recommendedName>
</protein>
<evidence type="ECO:0008006" key="4">
    <source>
        <dbReference type="Google" id="ProtNLM"/>
    </source>
</evidence>
<dbReference type="RefSeq" id="WP_073202949.1">
    <property type="nucleotide sequence ID" value="NZ_FRCZ01000007.1"/>
</dbReference>
<dbReference type="AlphaFoldDB" id="A0A1M7QKT8"/>